<dbReference type="EMBL" id="RKHR01000004">
    <property type="protein sequence ID" value="ROS01108.1"/>
    <property type="molecule type" value="Genomic_DNA"/>
</dbReference>
<dbReference type="Gene3D" id="1.10.287.130">
    <property type="match status" value="1"/>
</dbReference>
<name>A0A3N2DMS8_9GAMM</name>
<gene>
    <name evidence="8" type="ORF">EDC56_1536</name>
</gene>
<dbReference type="EC" id="2.7.13.3" evidence="2"/>
<organism evidence="8 9">
    <name type="scientific">Sinobacterium caligoides</name>
    <dbReference type="NCBI Taxonomy" id="933926"/>
    <lineage>
        <taxon>Bacteria</taxon>
        <taxon>Pseudomonadati</taxon>
        <taxon>Pseudomonadota</taxon>
        <taxon>Gammaproteobacteria</taxon>
        <taxon>Cellvibrionales</taxon>
        <taxon>Spongiibacteraceae</taxon>
        <taxon>Sinobacterium</taxon>
    </lineage>
</organism>
<feature type="domain" description="MHYT" evidence="7">
    <location>
        <begin position="27"/>
        <end position="220"/>
    </location>
</feature>
<dbReference type="Pfam" id="PF03707">
    <property type="entry name" value="MHYT"/>
    <property type="match status" value="2"/>
</dbReference>
<keyword evidence="3" id="KW-0812">Transmembrane</keyword>
<protein>
    <recommendedName>
        <fullName evidence="2">histidine kinase</fullName>
        <ecNumber evidence="2">2.7.13.3</ecNumber>
    </recommendedName>
</protein>
<dbReference type="Gene3D" id="3.30.450.20">
    <property type="entry name" value="PAS domain"/>
    <property type="match status" value="1"/>
</dbReference>
<feature type="transmembrane region" description="Helical" evidence="3">
    <location>
        <begin position="27"/>
        <end position="53"/>
    </location>
</feature>
<dbReference type="PANTHER" id="PTHR43065:SF50">
    <property type="entry name" value="HISTIDINE KINASE"/>
    <property type="match status" value="1"/>
</dbReference>
<feature type="region of interest" description="Disordered" evidence="4">
    <location>
        <begin position="671"/>
        <end position="708"/>
    </location>
</feature>
<dbReference type="SMART" id="SM00387">
    <property type="entry name" value="HATPase_c"/>
    <property type="match status" value="1"/>
</dbReference>
<feature type="compositionally biased region" description="Low complexity" evidence="4">
    <location>
        <begin position="671"/>
        <end position="695"/>
    </location>
</feature>
<evidence type="ECO:0000259" key="6">
    <source>
        <dbReference type="PROSITE" id="PS50113"/>
    </source>
</evidence>
<keyword evidence="3" id="KW-1133">Transmembrane helix</keyword>
<dbReference type="SUPFAM" id="SSF55785">
    <property type="entry name" value="PYP-like sensor domain (PAS domain)"/>
    <property type="match status" value="1"/>
</dbReference>
<dbReference type="PRINTS" id="PR00344">
    <property type="entry name" value="BCTRLSENSOR"/>
</dbReference>
<evidence type="ECO:0000256" key="3">
    <source>
        <dbReference type="PROSITE-ProRule" id="PRU00244"/>
    </source>
</evidence>
<evidence type="ECO:0000256" key="4">
    <source>
        <dbReference type="SAM" id="MobiDB-lite"/>
    </source>
</evidence>
<feature type="domain" description="Histidine kinase" evidence="5">
    <location>
        <begin position="415"/>
        <end position="666"/>
    </location>
</feature>
<feature type="transmembrane region" description="Helical" evidence="3">
    <location>
        <begin position="163"/>
        <end position="184"/>
    </location>
</feature>
<dbReference type="GO" id="GO:0004673">
    <property type="term" value="F:protein histidine kinase activity"/>
    <property type="evidence" value="ECO:0007669"/>
    <property type="project" value="UniProtKB-EC"/>
</dbReference>
<dbReference type="AlphaFoldDB" id="A0A3N2DMS8"/>
<dbReference type="Pfam" id="PF02518">
    <property type="entry name" value="HATPase_c"/>
    <property type="match status" value="1"/>
</dbReference>
<reference evidence="8 9" key="1">
    <citation type="submission" date="2018-11" db="EMBL/GenBank/DDBJ databases">
        <title>Genomic Encyclopedia of Type Strains, Phase IV (KMG-IV): sequencing the most valuable type-strain genomes for metagenomic binning, comparative biology and taxonomic classification.</title>
        <authorList>
            <person name="Goeker M."/>
        </authorList>
    </citation>
    <scope>NUCLEOTIDE SEQUENCE [LARGE SCALE GENOMIC DNA]</scope>
    <source>
        <strain evidence="8 9">DSM 100316</strain>
    </source>
</reference>
<dbReference type="SUPFAM" id="SSF55874">
    <property type="entry name" value="ATPase domain of HSP90 chaperone/DNA topoisomerase II/histidine kinase"/>
    <property type="match status" value="1"/>
</dbReference>
<feature type="compositionally biased region" description="Polar residues" evidence="4">
    <location>
        <begin position="696"/>
        <end position="708"/>
    </location>
</feature>
<feature type="transmembrane region" description="Helical" evidence="3">
    <location>
        <begin position="196"/>
        <end position="223"/>
    </location>
</feature>
<dbReference type="InterPro" id="IPR005330">
    <property type="entry name" value="MHYT_dom"/>
</dbReference>
<dbReference type="PROSITE" id="PS50109">
    <property type="entry name" value="HIS_KIN"/>
    <property type="match status" value="1"/>
</dbReference>
<dbReference type="CDD" id="cd00130">
    <property type="entry name" value="PAS"/>
    <property type="match status" value="1"/>
</dbReference>
<keyword evidence="3" id="KW-0472">Membrane</keyword>
<dbReference type="PROSITE" id="PS50113">
    <property type="entry name" value="PAC"/>
    <property type="match status" value="1"/>
</dbReference>
<comment type="catalytic activity">
    <reaction evidence="1">
        <text>ATP + protein L-histidine = ADP + protein N-phospho-L-histidine.</text>
        <dbReference type="EC" id="2.7.13.3"/>
    </reaction>
</comment>
<feature type="transmembrane region" description="Helical" evidence="3">
    <location>
        <begin position="243"/>
        <end position="265"/>
    </location>
</feature>
<accession>A0A3N2DMS8</accession>
<evidence type="ECO:0000259" key="7">
    <source>
        <dbReference type="PROSITE" id="PS50924"/>
    </source>
</evidence>
<dbReference type="Proteomes" id="UP000275394">
    <property type="component" value="Unassembled WGS sequence"/>
</dbReference>
<dbReference type="PROSITE" id="PS50924">
    <property type="entry name" value="MHYT"/>
    <property type="match status" value="1"/>
</dbReference>
<dbReference type="NCBIfam" id="TIGR00229">
    <property type="entry name" value="sensory_box"/>
    <property type="match status" value="1"/>
</dbReference>
<dbReference type="InterPro" id="IPR004358">
    <property type="entry name" value="Sig_transdc_His_kin-like_C"/>
</dbReference>
<sequence length="708" mass="78095">MQKKNTTMDFWRFHAIDNGRLAITGELALFVAVLSLTISVLAAYATIIALERAWACDNRKLNNQWALLAALALAIGVWTMHFIGMLALRLPTPIHYDTAITIVSMLPVIFGSFAALKLLANNSPSWQRIQVAALFFTCGVVAMHYCGMEAMTVDAEMTYSPTLLLLSFVITQGLATLAISMGGIAQCLRQQRMAKILAACVAGLAIAGMHYSSMSVVSFYPTIDTATTAAALPPHLVMTDNSTLALVITTISALLIGLLIVSAIFDRRLQSVVIDLQNKSRREQMIVDNLFDGIVVINCNNRIDTFNKAFLKLCQHTGREVDKMQISTLLPALDYHSLLIDSQQSDSRFINKTSRIKLIKKDGSQIFCEATIAPITVNTHILFNASFRDISKREALELQLAHAQKLESIGQLAAGIAHEINTPTQYIASNIAFLKDAFQGCIDSLQHGQTFSSSLSGDDRHYFQQSLNQLKFDFISTEIPQAIEQSLEGLERVSSIVKAMKSFSYPSHGDKHLVDLGEAIATTVTVARNEWRYVADVHLDIASDLPPIDGLRDEINQVLLNMIVNAAHAIEDRYQNNEQKGRIDIVAHFDSEYCYIDIKDDGMGISNEHKKRIFDPFFTTKEVGRGTGQGLSIAYSVINEKHNGAIVVDSHLGKGTTFTIKLPYLQEASQQQEMASSQQHLSQQHLSQQHLSQQHGNQPASTTKAGPS</sequence>
<dbReference type="InterPro" id="IPR005467">
    <property type="entry name" value="His_kinase_dom"/>
</dbReference>
<dbReference type="InterPro" id="IPR003594">
    <property type="entry name" value="HATPase_dom"/>
</dbReference>
<dbReference type="PANTHER" id="PTHR43065">
    <property type="entry name" value="SENSOR HISTIDINE KINASE"/>
    <property type="match status" value="1"/>
</dbReference>
<evidence type="ECO:0000313" key="9">
    <source>
        <dbReference type="Proteomes" id="UP000275394"/>
    </source>
</evidence>
<dbReference type="GO" id="GO:0016020">
    <property type="term" value="C:membrane"/>
    <property type="evidence" value="ECO:0007669"/>
    <property type="project" value="UniProtKB-UniRule"/>
</dbReference>
<feature type="domain" description="PAC" evidence="6">
    <location>
        <begin position="352"/>
        <end position="402"/>
    </location>
</feature>
<feature type="transmembrane region" description="Helical" evidence="3">
    <location>
        <begin position="65"/>
        <end position="87"/>
    </location>
</feature>
<dbReference type="OrthoDB" id="9772100at2"/>
<keyword evidence="9" id="KW-1185">Reference proteome</keyword>
<evidence type="ECO:0000256" key="1">
    <source>
        <dbReference type="ARBA" id="ARBA00000085"/>
    </source>
</evidence>
<feature type="transmembrane region" description="Helical" evidence="3">
    <location>
        <begin position="99"/>
        <end position="119"/>
    </location>
</feature>
<dbReference type="InterPro" id="IPR000014">
    <property type="entry name" value="PAS"/>
</dbReference>
<evidence type="ECO:0000259" key="5">
    <source>
        <dbReference type="PROSITE" id="PS50109"/>
    </source>
</evidence>
<dbReference type="InterPro" id="IPR036890">
    <property type="entry name" value="HATPase_C_sf"/>
</dbReference>
<dbReference type="Pfam" id="PF13426">
    <property type="entry name" value="PAS_9"/>
    <property type="match status" value="1"/>
</dbReference>
<dbReference type="InterPro" id="IPR035965">
    <property type="entry name" value="PAS-like_dom_sf"/>
</dbReference>
<dbReference type="Gene3D" id="3.30.565.10">
    <property type="entry name" value="Histidine kinase-like ATPase, C-terminal domain"/>
    <property type="match status" value="1"/>
</dbReference>
<comment type="caution">
    <text evidence="8">The sequence shown here is derived from an EMBL/GenBank/DDBJ whole genome shotgun (WGS) entry which is preliminary data.</text>
</comment>
<evidence type="ECO:0000313" key="8">
    <source>
        <dbReference type="EMBL" id="ROS01108.1"/>
    </source>
</evidence>
<feature type="transmembrane region" description="Helical" evidence="3">
    <location>
        <begin position="131"/>
        <end position="151"/>
    </location>
</feature>
<evidence type="ECO:0000256" key="2">
    <source>
        <dbReference type="ARBA" id="ARBA00012438"/>
    </source>
</evidence>
<proteinExistence type="predicted"/>
<dbReference type="InterPro" id="IPR000700">
    <property type="entry name" value="PAS-assoc_C"/>
</dbReference>